<dbReference type="HOGENOM" id="CLU_3338643_0_0_2"/>
<dbReference type="Proteomes" id="UP000011280">
    <property type="component" value="Chromosome"/>
</dbReference>
<reference evidence="1 2" key="1">
    <citation type="journal article" date="2012" name="ISME J.">
        <title>Genomic evidence of rapid, global-scale gene flow in a Sulfolobus species.</title>
        <authorList>
            <person name="Mao D."/>
            <person name="Grogan D."/>
        </authorList>
    </citation>
    <scope>NUCLEOTIDE SEQUENCE [LARGE SCALE GENOMIC DNA]</scope>
    <source>
        <strain evidence="1 2">Ron12/I</strain>
    </source>
</reference>
<evidence type="ECO:0000313" key="1">
    <source>
        <dbReference type="EMBL" id="AGE72738.1"/>
    </source>
</evidence>
<dbReference type="AlphaFoldDB" id="M1IAA3"/>
<dbReference type="PATRIC" id="fig|1028567.7.peg.480"/>
<sequence>MIFIKLVVYGRDDTYDNLIYVIEIILYGTRGKYKGKS</sequence>
<organism evidence="2">
    <name type="scientific">Sulfolobus acidocaldarius Ron12/I</name>
    <dbReference type="NCBI Taxonomy" id="1028567"/>
    <lineage>
        <taxon>Archaea</taxon>
        <taxon>Thermoproteota</taxon>
        <taxon>Thermoprotei</taxon>
        <taxon>Sulfolobales</taxon>
        <taxon>Sulfolobaceae</taxon>
        <taxon>Sulfolobus</taxon>
    </lineage>
</organism>
<evidence type="ECO:0000313" key="2">
    <source>
        <dbReference type="Proteomes" id="UP000011280"/>
    </source>
</evidence>
<gene>
    <name evidence="1" type="ORF">SacRon12I_02415</name>
</gene>
<dbReference type="EMBL" id="CP002818">
    <property type="protein sequence ID" value="AGE72738.1"/>
    <property type="molecule type" value="Genomic_DNA"/>
</dbReference>
<proteinExistence type="predicted"/>
<dbReference type="KEGG" id="sacr:SacRon12I_02415"/>
<accession>M1IAA3</accession>
<protein>
    <submittedName>
        <fullName evidence="1">Uncharacterized protein</fullName>
    </submittedName>
</protein>
<name>M1IAA3_9CREN</name>